<reference evidence="3 4" key="1">
    <citation type="submission" date="2014-09" db="EMBL/GenBank/DDBJ databases">
        <authorList>
            <person name="Grob C."/>
            <person name="Taubert M."/>
            <person name="Howat A.M."/>
            <person name="Burns O.J."/>
            <person name="Dixon J.L."/>
            <person name="Chen Y."/>
            <person name="Murrell J.C."/>
        </authorList>
    </citation>
    <scope>NUCLEOTIDE SEQUENCE [LARGE SCALE GENOMIC DNA]</scope>
    <source>
        <strain evidence="3">L4</strain>
    </source>
</reference>
<dbReference type="STRING" id="392484.LP43_0098"/>
<feature type="chain" id="PRO_5001967284" evidence="2">
    <location>
        <begin position="35"/>
        <end position="432"/>
    </location>
</feature>
<dbReference type="Pfam" id="PF02321">
    <property type="entry name" value="OEP"/>
    <property type="match status" value="2"/>
</dbReference>
<keyword evidence="2" id="KW-0732">Signal</keyword>
<dbReference type="GO" id="GO:0015562">
    <property type="term" value="F:efflux transmembrane transporter activity"/>
    <property type="evidence" value="ECO:0007669"/>
    <property type="project" value="InterPro"/>
</dbReference>
<name>A0A0A0BJ49_9GAMM</name>
<gene>
    <name evidence="3" type="ORF">LP43_0098</name>
</gene>
<evidence type="ECO:0000256" key="2">
    <source>
        <dbReference type="SAM" id="SignalP"/>
    </source>
</evidence>
<dbReference type="AlphaFoldDB" id="A0A0A0BJ49"/>
<dbReference type="Proteomes" id="UP000029999">
    <property type="component" value="Unassembled WGS sequence"/>
</dbReference>
<dbReference type="RefSeq" id="WP_008290404.1">
    <property type="nucleotide sequence ID" value="NZ_JRQD01000001.1"/>
</dbReference>
<dbReference type="PANTHER" id="PTHR30203">
    <property type="entry name" value="OUTER MEMBRANE CATION EFFLUX PROTEIN"/>
    <property type="match status" value="1"/>
</dbReference>
<comment type="caution">
    <text evidence="3">The sequence shown here is derived from an EMBL/GenBank/DDBJ whole genome shotgun (WGS) entry which is preliminary data.</text>
</comment>
<dbReference type="PANTHER" id="PTHR30203:SF24">
    <property type="entry name" value="BLR4935 PROTEIN"/>
    <property type="match status" value="1"/>
</dbReference>
<organism evidence="3 4">
    <name type="scientific">Methylophaga thiooxydans</name>
    <dbReference type="NCBI Taxonomy" id="392484"/>
    <lineage>
        <taxon>Bacteria</taxon>
        <taxon>Pseudomonadati</taxon>
        <taxon>Pseudomonadota</taxon>
        <taxon>Gammaproteobacteria</taxon>
        <taxon>Thiotrichales</taxon>
        <taxon>Piscirickettsiaceae</taxon>
        <taxon>Methylophaga</taxon>
    </lineage>
</organism>
<feature type="signal peptide" evidence="2">
    <location>
        <begin position="1"/>
        <end position="34"/>
    </location>
</feature>
<dbReference type="SUPFAM" id="SSF56954">
    <property type="entry name" value="Outer membrane efflux proteins (OEP)"/>
    <property type="match status" value="1"/>
</dbReference>
<protein>
    <submittedName>
        <fullName evidence="3">Heavy metal RND efflux outer membrane protein, CzcC family</fullName>
    </submittedName>
</protein>
<dbReference type="InterPro" id="IPR010131">
    <property type="entry name" value="MdtP/NodT-like"/>
</dbReference>
<comment type="similarity">
    <text evidence="1">Belongs to the outer membrane factor (OMF) (TC 1.B.17) family.</text>
</comment>
<dbReference type="Gene3D" id="1.20.1600.10">
    <property type="entry name" value="Outer membrane efflux proteins (OEP)"/>
    <property type="match status" value="1"/>
</dbReference>
<dbReference type="EMBL" id="JRQD01000001">
    <property type="protein sequence ID" value="KGM07682.1"/>
    <property type="molecule type" value="Genomic_DNA"/>
</dbReference>
<proteinExistence type="inferred from homology"/>
<sequence>MKKQYDCVLSSRKPVVLALVYSLLLAAMAPLTYADAGQQEKALGLREAMQQTLQQHPSLQVFPLRQQGLEAQKKTANLKPAYVVGAEVENVAGTGELSGIKALETRVTLSSVLELGDKRQSRVDLVEQQSDVVRVDRKVKALDLLGQVTRRFINVLNSQERVKLAEVGLELAQTTLKEVNRRVSAAVAPKADLGRAEASVQQAELTLLAEQRQFESHRMALANLWGSYQPAFDEVSGSLYSFNEAMPFDALFSKAQQNPQIEMFAAEARVRDAEVRLARTQQVADLTWSVGIRRDEGIDDSALVAGISMPLFSQERAQSRIEAALAARNEVTYRRQDVLLQLHTELYRAYSGRSQAITSIQKLQQHIIPKLNTSLEQTRVGYQRGLYSYLDLLTVRQDLLNARRAVIEAATAALKYEAEIEQLTAEPLAKTE</sequence>
<evidence type="ECO:0000313" key="4">
    <source>
        <dbReference type="Proteomes" id="UP000029999"/>
    </source>
</evidence>
<evidence type="ECO:0000256" key="1">
    <source>
        <dbReference type="ARBA" id="ARBA00007613"/>
    </source>
</evidence>
<accession>A0A0A0BJ49</accession>
<evidence type="ECO:0000313" key="3">
    <source>
        <dbReference type="EMBL" id="KGM07682.1"/>
    </source>
</evidence>
<dbReference type="InterPro" id="IPR003423">
    <property type="entry name" value="OMP_efflux"/>
</dbReference>